<evidence type="ECO:0000256" key="10">
    <source>
        <dbReference type="RuleBase" id="RU003761"/>
    </source>
</evidence>
<comment type="function">
    <text evidence="8">An essential GTPase that binds both GDP and GTP, with rapid nucleotide exchange. Plays a role in 16S rRNA processing and 30S ribosomal subunit biogenesis and possibly also in cell cycle regulation and energy metabolism.</text>
</comment>
<evidence type="ECO:0000256" key="4">
    <source>
        <dbReference type="ARBA" id="ARBA00022741"/>
    </source>
</evidence>
<dbReference type="InterPro" id="IPR009019">
    <property type="entry name" value="KH_sf_prok-type"/>
</dbReference>
<keyword evidence="8" id="KW-0699">rRNA-binding</keyword>
<dbReference type="InterPro" id="IPR027417">
    <property type="entry name" value="P-loop_NTPase"/>
</dbReference>
<evidence type="ECO:0000256" key="3">
    <source>
        <dbReference type="ARBA" id="ARBA00022517"/>
    </source>
</evidence>
<dbReference type="InterPro" id="IPR004044">
    <property type="entry name" value="KH_dom_type_2"/>
</dbReference>
<evidence type="ECO:0000313" key="14">
    <source>
        <dbReference type="Proteomes" id="UP000654279"/>
    </source>
</evidence>
<feature type="domain" description="KH type-2" evidence="11">
    <location>
        <begin position="204"/>
        <end position="282"/>
    </location>
</feature>
<dbReference type="Proteomes" id="UP000654279">
    <property type="component" value="Unassembled WGS sequence"/>
</dbReference>
<dbReference type="InterPro" id="IPR006073">
    <property type="entry name" value="GTP-bd"/>
</dbReference>
<keyword evidence="8" id="KW-1003">Cell membrane</keyword>
<dbReference type="PANTHER" id="PTHR42698:SF1">
    <property type="entry name" value="GTPASE ERA, MITOCHONDRIAL"/>
    <property type="match status" value="1"/>
</dbReference>
<dbReference type="GO" id="GO:0070181">
    <property type="term" value="F:small ribosomal subunit rRNA binding"/>
    <property type="evidence" value="ECO:0007669"/>
    <property type="project" value="UniProtKB-UniRule"/>
</dbReference>
<dbReference type="HAMAP" id="MF_00367">
    <property type="entry name" value="GTPase_Era"/>
    <property type="match status" value="1"/>
</dbReference>
<dbReference type="EMBL" id="JACRSO010000005">
    <property type="protein sequence ID" value="MBC8529955.1"/>
    <property type="molecule type" value="Genomic_DNA"/>
</dbReference>
<comment type="subunit">
    <text evidence="8">Monomer.</text>
</comment>
<dbReference type="GO" id="GO:0005829">
    <property type="term" value="C:cytosol"/>
    <property type="evidence" value="ECO:0007669"/>
    <property type="project" value="TreeGrafter"/>
</dbReference>
<keyword evidence="4 8" id="KW-0547">Nucleotide-binding</keyword>
<dbReference type="PANTHER" id="PTHR42698">
    <property type="entry name" value="GTPASE ERA"/>
    <property type="match status" value="1"/>
</dbReference>
<sequence length="298" mass="33346">MEKQYRSGFVAILGRPNVGKSTLLNALVGEKIAIVSHKPQTTRNTIQGVLTGEGFQIVFLDTPGIHQPKNKLGEYMVKTAWRSLDEVEAILMLVDAAAGIGEGDRALFQSLQNRKAPLILAVNKMDAANEDTARAQVAHLLTLGSADEVVYISARRRKGLNELEAALQKRLPEGPQYFPEDMITDQPEQRLICEMIREKMLILLQEEVPHGIGVELMALRERQGQALIDIEATIFCERSSHKGIIIGKQGSMLRKIGQQARYDIEKLLGCQVNLQLWVKVRENWRNSPLALKELGYQD</sequence>
<feature type="region of interest" description="G5" evidence="9">
    <location>
        <begin position="152"/>
        <end position="154"/>
    </location>
</feature>
<dbReference type="PROSITE" id="PS51713">
    <property type="entry name" value="G_ERA"/>
    <property type="match status" value="1"/>
</dbReference>
<keyword evidence="3 8" id="KW-0690">Ribosome biogenesis</keyword>
<comment type="caution">
    <text evidence="13">The sequence shown here is derived from an EMBL/GenBank/DDBJ whole genome shotgun (WGS) entry which is preliminary data.</text>
</comment>
<dbReference type="AlphaFoldDB" id="A0A926HNS3"/>
<dbReference type="Gene3D" id="3.30.300.20">
    <property type="match status" value="1"/>
</dbReference>
<feature type="binding site" evidence="8">
    <location>
        <begin position="14"/>
        <end position="21"/>
    </location>
    <ligand>
        <name>GTP</name>
        <dbReference type="ChEBI" id="CHEBI:37565"/>
    </ligand>
</feature>
<protein>
    <recommendedName>
        <fullName evidence="2 8">GTPase Era</fullName>
    </recommendedName>
</protein>
<reference evidence="13" key="1">
    <citation type="submission" date="2020-08" db="EMBL/GenBank/DDBJ databases">
        <title>Genome public.</title>
        <authorList>
            <person name="Liu C."/>
            <person name="Sun Q."/>
        </authorList>
    </citation>
    <scope>NUCLEOTIDE SEQUENCE</scope>
    <source>
        <strain evidence="13">NSJ-44</strain>
    </source>
</reference>
<dbReference type="InterPro" id="IPR005662">
    <property type="entry name" value="GTPase_Era-like"/>
</dbReference>
<gene>
    <name evidence="8 13" type="primary">era</name>
    <name evidence="13" type="ORF">H8699_10995</name>
</gene>
<evidence type="ECO:0000313" key="13">
    <source>
        <dbReference type="EMBL" id="MBC8529955.1"/>
    </source>
</evidence>
<keyword evidence="5 8" id="KW-0694">RNA-binding</keyword>
<evidence type="ECO:0000256" key="9">
    <source>
        <dbReference type="PROSITE-ProRule" id="PRU01050"/>
    </source>
</evidence>
<dbReference type="InterPro" id="IPR005225">
    <property type="entry name" value="Small_GTP-bd"/>
</dbReference>
<keyword evidence="14" id="KW-1185">Reference proteome</keyword>
<dbReference type="RefSeq" id="WP_249285732.1">
    <property type="nucleotide sequence ID" value="NZ_JACRSO010000005.1"/>
</dbReference>
<dbReference type="Pfam" id="PF07650">
    <property type="entry name" value="KH_2"/>
    <property type="match status" value="1"/>
</dbReference>
<evidence type="ECO:0000256" key="1">
    <source>
        <dbReference type="ARBA" id="ARBA00007921"/>
    </source>
</evidence>
<dbReference type="SUPFAM" id="SSF54814">
    <property type="entry name" value="Prokaryotic type KH domain (KH-domain type II)"/>
    <property type="match status" value="1"/>
</dbReference>
<evidence type="ECO:0000256" key="5">
    <source>
        <dbReference type="ARBA" id="ARBA00022884"/>
    </source>
</evidence>
<feature type="region of interest" description="G2" evidence="9">
    <location>
        <begin position="40"/>
        <end position="44"/>
    </location>
</feature>
<feature type="region of interest" description="G1" evidence="9">
    <location>
        <begin position="14"/>
        <end position="21"/>
    </location>
</feature>
<dbReference type="SMART" id="SM00382">
    <property type="entry name" value="AAA"/>
    <property type="match status" value="1"/>
</dbReference>
<comment type="similarity">
    <text evidence="1 8 9 10">Belongs to the TRAFAC class TrmE-Era-EngA-EngB-Septin-like GTPase superfamily. Era GTPase family.</text>
</comment>
<dbReference type="FunFam" id="3.40.50.300:FF:000094">
    <property type="entry name" value="GTPase Era"/>
    <property type="match status" value="1"/>
</dbReference>
<dbReference type="NCBIfam" id="NF000908">
    <property type="entry name" value="PRK00089.1"/>
    <property type="match status" value="1"/>
</dbReference>
<dbReference type="Gene3D" id="3.40.50.300">
    <property type="entry name" value="P-loop containing nucleotide triphosphate hydrolases"/>
    <property type="match status" value="1"/>
</dbReference>
<dbReference type="NCBIfam" id="TIGR00231">
    <property type="entry name" value="small_GTP"/>
    <property type="match status" value="1"/>
</dbReference>
<dbReference type="NCBIfam" id="TIGR00436">
    <property type="entry name" value="era"/>
    <property type="match status" value="1"/>
</dbReference>
<dbReference type="GO" id="GO:0005525">
    <property type="term" value="F:GTP binding"/>
    <property type="evidence" value="ECO:0007669"/>
    <property type="project" value="UniProtKB-UniRule"/>
</dbReference>
<dbReference type="CDD" id="cd04163">
    <property type="entry name" value="Era"/>
    <property type="match status" value="1"/>
</dbReference>
<evidence type="ECO:0000259" key="11">
    <source>
        <dbReference type="PROSITE" id="PS50823"/>
    </source>
</evidence>
<dbReference type="CDD" id="cd22534">
    <property type="entry name" value="KH-II_Era"/>
    <property type="match status" value="1"/>
</dbReference>
<evidence type="ECO:0000256" key="2">
    <source>
        <dbReference type="ARBA" id="ARBA00020484"/>
    </source>
</evidence>
<dbReference type="InterPro" id="IPR030388">
    <property type="entry name" value="G_ERA_dom"/>
</dbReference>
<evidence type="ECO:0000256" key="6">
    <source>
        <dbReference type="ARBA" id="ARBA00023134"/>
    </source>
</evidence>
<proteinExistence type="inferred from homology"/>
<dbReference type="GO" id="GO:0000028">
    <property type="term" value="P:ribosomal small subunit assembly"/>
    <property type="evidence" value="ECO:0007669"/>
    <property type="project" value="TreeGrafter"/>
</dbReference>
<dbReference type="GO" id="GO:0043024">
    <property type="term" value="F:ribosomal small subunit binding"/>
    <property type="evidence" value="ECO:0007669"/>
    <property type="project" value="TreeGrafter"/>
</dbReference>
<keyword evidence="7 8" id="KW-0472">Membrane</keyword>
<name>A0A926HNS3_9FIRM</name>
<dbReference type="PROSITE" id="PS50823">
    <property type="entry name" value="KH_TYPE_2"/>
    <property type="match status" value="1"/>
</dbReference>
<evidence type="ECO:0000256" key="8">
    <source>
        <dbReference type="HAMAP-Rule" id="MF_00367"/>
    </source>
</evidence>
<feature type="binding site" evidence="8">
    <location>
        <begin position="123"/>
        <end position="126"/>
    </location>
    <ligand>
        <name>GTP</name>
        <dbReference type="ChEBI" id="CHEBI:37565"/>
    </ligand>
</feature>
<accession>A0A926HNS3</accession>
<dbReference type="Pfam" id="PF01926">
    <property type="entry name" value="MMR_HSR1"/>
    <property type="match status" value="1"/>
</dbReference>
<dbReference type="GO" id="GO:0003924">
    <property type="term" value="F:GTPase activity"/>
    <property type="evidence" value="ECO:0007669"/>
    <property type="project" value="UniProtKB-UniRule"/>
</dbReference>
<feature type="domain" description="Era-type G" evidence="12">
    <location>
        <begin position="6"/>
        <end position="173"/>
    </location>
</feature>
<dbReference type="SUPFAM" id="SSF52540">
    <property type="entry name" value="P-loop containing nucleoside triphosphate hydrolases"/>
    <property type="match status" value="1"/>
</dbReference>
<evidence type="ECO:0000259" key="12">
    <source>
        <dbReference type="PROSITE" id="PS51713"/>
    </source>
</evidence>
<feature type="binding site" evidence="8">
    <location>
        <begin position="61"/>
        <end position="65"/>
    </location>
    <ligand>
        <name>GTP</name>
        <dbReference type="ChEBI" id="CHEBI:37565"/>
    </ligand>
</feature>
<keyword evidence="6 8" id="KW-0342">GTP-binding</keyword>
<keyword evidence="8" id="KW-0963">Cytoplasm</keyword>
<dbReference type="InterPro" id="IPR015946">
    <property type="entry name" value="KH_dom-like_a/b"/>
</dbReference>
<feature type="region of interest" description="G4" evidence="9">
    <location>
        <begin position="123"/>
        <end position="126"/>
    </location>
</feature>
<organism evidence="13 14">
    <name type="scientific">Luoshenia tenuis</name>
    <dbReference type="NCBI Taxonomy" id="2763654"/>
    <lineage>
        <taxon>Bacteria</taxon>
        <taxon>Bacillati</taxon>
        <taxon>Bacillota</taxon>
        <taxon>Clostridia</taxon>
        <taxon>Christensenellales</taxon>
        <taxon>Christensenellaceae</taxon>
        <taxon>Luoshenia</taxon>
    </lineage>
</organism>
<dbReference type="InterPro" id="IPR003593">
    <property type="entry name" value="AAA+_ATPase"/>
</dbReference>
<comment type="subcellular location">
    <subcellularLocation>
        <location evidence="8">Cytoplasm</location>
    </subcellularLocation>
    <subcellularLocation>
        <location evidence="8">Cell membrane</location>
        <topology evidence="8">Peripheral membrane protein</topology>
    </subcellularLocation>
</comment>
<evidence type="ECO:0000256" key="7">
    <source>
        <dbReference type="ARBA" id="ARBA00023136"/>
    </source>
</evidence>
<feature type="region of interest" description="G3" evidence="9">
    <location>
        <begin position="61"/>
        <end position="64"/>
    </location>
</feature>
<dbReference type="GO" id="GO:0005886">
    <property type="term" value="C:plasma membrane"/>
    <property type="evidence" value="ECO:0007669"/>
    <property type="project" value="UniProtKB-SubCell"/>
</dbReference>